<dbReference type="Proteomes" id="UP000003639">
    <property type="component" value="Unassembled WGS sequence"/>
</dbReference>
<dbReference type="Gene3D" id="3.40.50.300">
    <property type="entry name" value="P-loop containing nucleotide triphosphate hydrolases"/>
    <property type="match status" value="1"/>
</dbReference>
<reference evidence="2 3" key="1">
    <citation type="submission" date="2007-04" db="EMBL/GenBank/DDBJ databases">
        <authorList>
            <person name="Fulton L."/>
            <person name="Clifton S."/>
            <person name="Fulton B."/>
            <person name="Xu J."/>
            <person name="Minx P."/>
            <person name="Pepin K.H."/>
            <person name="Johnson M."/>
            <person name="Thiruvilangam P."/>
            <person name="Bhonagiri V."/>
            <person name="Nash W.E."/>
            <person name="Mardis E.R."/>
            <person name="Wilson R.K."/>
        </authorList>
    </citation>
    <scope>NUCLEOTIDE SEQUENCE [LARGE SCALE GENOMIC DNA]</scope>
    <source>
        <strain evidence="2 3">ATCC 29799</strain>
    </source>
</reference>
<sequence>MSKYPAGHAASAIYEGSSGNPYLDAMPDMLSPEQFAQVIASYPSIPHGLAQMSPEARRGLLPSLASIYVPMPYQYAIYDTLYRAIAMTYHTADVVESTKAINAYYCGRATNYATQADSGSILGVPGCGKTATVRRCISTMPQVIEHVEYQGQPLFCKQILWLHVECPSDCSVKTLGFGIMAALDRAIGSKYLQSTQGLRSASASAIAVQAKILLTNHHVGLLVIDEIQNAVTTARKNRQEKPLLRYLVELTNETMTSIYFVGTPLAEELFISQEHLKRRTRGIRLAPFRPDGAYLDFLNKIWPYQYTVQMAELTTSIGNKLYDCSGGIPAYILKIFTEAQDWALLQGRSCVDEKTIQQAVELLAIKVPRTHVAGTHISDFEIGAQVPEPPPDQEEVPRQYANKRGRKAAQRDDGDLLVAYNNGVDIEVHLKEHGCLEVDYHAYPKDARGP</sequence>
<dbReference type="eggNOG" id="COG2842">
    <property type="taxonomic scope" value="Bacteria"/>
</dbReference>
<feature type="domain" description="ORC1/DEAH AAA+ ATPase" evidence="1">
    <location>
        <begin position="115"/>
        <end position="270"/>
    </location>
</feature>
<dbReference type="Pfam" id="PF13401">
    <property type="entry name" value="AAA_22"/>
    <property type="match status" value="1"/>
</dbReference>
<evidence type="ECO:0000259" key="1">
    <source>
        <dbReference type="Pfam" id="PF13401"/>
    </source>
</evidence>
<dbReference type="EMBL" id="AAXG02000042">
    <property type="protein sequence ID" value="EDM98113.1"/>
    <property type="molecule type" value="Genomic_DNA"/>
</dbReference>
<dbReference type="GO" id="GO:0016887">
    <property type="term" value="F:ATP hydrolysis activity"/>
    <property type="evidence" value="ECO:0007669"/>
    <property type="project" value="InterPro"/>
</dbReference>
<proteinExistence type="predicted"/>
<dbReference type="AlphaFoldDB" id="A6P0I1"/>
<reference evidence="2 3" key="2">
    <citation type="submission" date="2007-06" db="EMBL/GenBank/DDBJ databases">
        <title>Draft genome sequence of Pseudoflavonifractor capillosus ATCC 29799.</title>
        <authorList>
            <person name="Sudarsanam P."/>
            <person name="Ley R."/>
            <person name="Guruge J."/>
            <person name="Turnbaugh P.J."/>
            <person name="Mahowald M."/>
            <person name="Liep D."/>
            <person name="Gordon J."/>
        </authorList>
    </citation>
    <scope>NUCLEOTIDE SEQUENCE [LARGE SCALE GENOMIC DNA]</scope>
    <source>
        <strain evidence="2 3">ATCC 29799</strain>
    </source>
</reference>
<dbReference type="InterPro" id="IPR027417">
    <property type="entry name" value="P-loop_NTPase"/>
</dbReference>
<evidence type="ECO:0000313" key="2">
    <source>
        <dbReference type="EMBL" id="EDM98113.1"/>
    </source>
</evidence>
<keyword evidence="3" id="KW-1185">Reference proteome</keyword>
<dbReference type="STRING" id="411467.BACCAP_03992"/>
<name>A6P0I1_9FIRM</name>
<evidence type="ECO:0000313" key="3">
    <source>
        <dbReference type="Proteomes" id="UP000003639"/>
    </source>
</evidence>
<comment type="caution">
    <text evidence="2">The sequence shown here is derived from an EMBL/GenBank/DDBJ whole genome shotgun (WGS) entry which is preliminary data.</text>
</comment>
<accession>A6P0I1</accession>
<protein>
    <recommendedName>
        <fullName evidence="1">ORC1/DEAH AAA+ ATPase domain-containing protein</fullName>
    </recommendedName>
</protein>
<dbReference type="InterPro" id="IPR049945">
    <property type="entry name" value="AAA_22"/>
</dbReference>
<dbReference type="RefSeq" id="WP_006574474.1">
    <property type="nucleotide sequence ID" value="NZ_AAXG02000042.1"/>
</dbReference>
<dbReference type="SUPFAM" id="SSF52540">
    <property type="entry name" value="P-loop containing nucleoside triphosphate hydrolases"/>
    <property type="match status" value="1"/>
</dbReference>
<gene>
    <name evidence="2" type="ORF">BACCAP_03992</name>
</gene>
<organism evidence="2 3">
    <name type="scientific">Pseudoflavonifractor capillosus ATCC 29799</name>
    <dbReference type="NCBI Taxonomy" id="411467"/>
    <lineage>
        <taxon>Bacteria</taxon>
        <taxon>Bacillati</taxon>
        <taxon>Bacillota</taxon>
        <taxon>Clostridia</taxon>
        <taxon>Eubacteriales</taxon>
        <taxon>Oscillospiraceae</taxon>
        <taxon>Pseudoflavonifractor</taxon>
    </lineage>
</organism>